<accession>A0AAD9UNU1</accession>
<comment type="caution">
    <text evidence="2">The sequence shown here is derived from an EMBL/GenBank/DDBJ whole genome shotgun (WGS) entry which is preliminary data.</text>
</comment>
<evidence type="ECO:0000313" key="2">
    <source>
        <dbReference type="EMBL" id="KAK2196403.1"/>
    </source>
</evidence>
<dbReference type="Proteomes" id="UP001214638">
    <property type="component" value="Unassembled WGS sequence"/>
</dbReference>
<evidence type="ECO:0000256" key="1">
    <source>
        <dbReference type="SAM" id="SignalP"/>
    </source>
</evidence>
<proteinExistence type="predicted"/>
<feature type="chain" id="PRO_5042109755" evidence="1">
    <location>
        <begin position="26"/>
        <end position="457"/>
    </location>
</feature>
<sequence>MAHAIWVRCKILLIMAVVVGPKGLGKTTCIQNVLSTLGQEQRVHFSCYDFETCAALAPQVTAMRWLESIVIGNELLSAQTKGKNPAIELCKQLENNANVMTHITKFLARITSKGAYNADVAFVDSIKRQQAACLKGKLGTDFLSVCHMISKAAPKSIGVAPGTKLTQLESLVLLLHANSNIHSGNDSTARQLEAFQQGATRVLVSLQILSRFRNAQFACCLDGIETLATSTHLQHNGVELLGGILKACQDAQASAIAICNDSGALLKMSHAYYARMLEYGPRHMYHSQVTRDNDLVKVLYKISGGNLGLVDTLIKSFKVFCEETSLAEVREMLAGSTQIVDDEYFPLGTDKDAKMAYLERERIKCFIRQLHTTSLEGEIIIFENKMNRMHSLDSIQALIEKIGNRIHAKVTINETIRQVIREPHWRLEPGAKVENTVLLAMLSCGLLHHDALAGRLH</sequence>
<feature type="signal peptide" evidence="1">
    <location>
        <begin position="1"/>
        <end position="25"/>
    </location>
</feature>
<dbReference type="RefSeq" id="XP_067803245.1">
    <property type="nucleotide sequence ID" value="XM_067946681.1"/>
</dbReference>
<evidence type="ECO:0000313" key="3">
    <source>
        <dbReference type="Proteomes" id="UP001214638"/>
    </source>
</evidence>
<gene>
    <name evidence="2" type="ORF">BdWA1_001649</name>
</gene>
<dbReference type="GeneID" id="94335947"/>
<protein>
    <submittedName>
        <fullName evidence="2">Uncharacterized protein</fullName>
    </submittedName>
</protein>
<dbReference type="EMBL" id="JALLKP010000002">
    <property type="protein sequence ID" value="KAK2196403.1"/>
    <property type="molecule type" value="Genomic_DNA"/>
</dbReference>
<name>A0AAD9UNU1_9APIC</name>
<keyword evidence="3" id="KW-1185">Reference proteome</keyword>
<keyword evidence="1" id="KW-0732">Signal</keyword>
<organism evidence="2 3">
    <name type="scientific">Babesia duncani</name>
    <dbReference type="NCBI Taxonomy" id="323732"/>
    <lineage>
        <taxon>Eukaryota</taxon>
        <taxon>Sar</taxon>
        <taxon>Alveolata</taxon>
        <taxon>Apicomplexa</taxon>
        <taxon>Aconoidasida</taxon>
        <taxon>Piroplasmida</taxon>
        <taxon>Babesiidae</taxon>
        <taxon>Babesia</taxon>
    </lineage>
</organism>
<dbReference type="AlphaFoldDB" id="A0AAD9UNU1"/>
<reference evidence="2" key="1">
    <citation type="journal article" date="2023" name="Nat. Microbiol.">
        <title>Babesia duncani multi-omics identifies virulence factors and drug targets.</title>
        <authorList>
            <person name="Singh P."/>
            <person name="Lonardi S."/>
            <person name="Liang Q."/>
            <person name="Vydyam P."/>
            <person name="Khabirova E."/>
            <person name="Fang T."/>
            <person name="Gihaz S."/>
            <person name="Thekkiniath J."/>
            <person name="Munshi M."/>
            <person name="Abel S."/>
            <person name="Ciampossin L."/>
            <person name="Batugedara G."/>
            <person name="Gupta M."/>
            <person name="Lu X.M."/>
            <person name="Lenz T."/>
            <person name="Chakravarty S."/>
            <person name="Cornillot E."/>
            <person name="Hu Y."/>
            <person name="Ma W."/>
            <person name="Gonzalez L.M."/>
            <person name="Sanchez S."/>
            <person name="Estrada K."/>
            <person name="Sanchez-Flores A."/>
            <person name="Montero E."/>
            <person name="Harb O.S."/>
            <person name="Le Roch K.G."/>
            <person name="Mamoun C.B."/>
        </authorList>
    </citation>
    <scope>NUCLEOTIDE SEQUENCE</scope>
    <source>
        <strain evidence="2">WA1</strain>
    </source>
</reference>
<dbReference type="KEGG" id="bdw:94335947"/>